<evidence type="ECO:0000256" key="5">
    <source>
        <dbReference type="HAMAP-Rule" id="MF_00601"/>
    </source>
</evidence>
<evidence type="ECO:0000256" key="4">
    <source>
        <dbReference type="ARBA" id="ARBA00024446"/>
    </source>
</evidence>
<comment type="subunit">
    <text evidence="5">The basic unit is a heterodimer which dimerizes to form tetramers. The heterotetramers trimerize; 6 large subunits form a core ring with 6 small subunits projecting outwards.</text>
</comment>
<dbReference type="Gene3D" id="1.10.30.40">
    <property type="entry name" value="Ethanolamine ammonia-lyase light chain (EutC), N-terminal domain"/>
    <property type="match status" value="1"/>
</dbReference>
<name>A0A939BV28_9ACTN</name>
<dbReference type="InterPro" id="IPR042255">
    <property type="entry name" value="EutC_N"/>
</dbReference>
<dbReference type="GO" id="GO:0006520">
    <property type="term" value="P:amino acid metabolic process"/>
    <property type="evidence" value="ECO:0007669"/>
    <property type="project" value="InterPro"/>
</dbReference>
<evidence type="ECO:0000313" key="7">
    <source>
        <dbReference type="Proteomes" id="UP000663792"/>
    </source>
</evidence>
<dbReference type="HAMAP" id="MF_00601">
    <property type="entry name" value="EutC"/>
    <property type="match status" value="1"/>
</dbReference>
<evidence type="ECO:0000313" key="6">
    <source>
        <dbReference type="EMBL" id="MBM9466118.1"/>
    </source>
</evidence>
<sequence length="270" mass="28013">MNPDRPDDGALPAVSDFWSALSRTTRARIGLGRSGDALPTRRVLELRTDHAAARDAVHTVLDVPRLQADLQTDSGGGAAPVVHSAAGSRGEYLRRPDLGRRLAPDTVLPRQDADLAVVLADGLSPTALQRHGAPLLGALRRAAAGRLRLATPVIALQARVALGDRVAELLGTPAVVVLIGERPGLTTSDSLGAYLTHAPGLGTTDADRNCVSNIHPPEGLEYAVAAETVVRLALCARQLGRSGVDLKADVGLDALPGNGPSVLDAPLGRD</sequence>
<dbReference type="AlphaFoldDB" id="A0A939BV28"/>
<protein>
    <recommendedName>
        <fullName evidence="5">Ethanolamine ammonia-lyase small subunit</fullName>
        <shortName evidence="5">EAL small subunit</shortName>
        <ecNumber evidence="5">4.3.1.7</ecNumber>
    </recommendedName>
</protein>
<dbReference type="InterPro" id="IPR009246">
    <property type="entry name" value="EutC"/>
</dbReference>
<comment type="function">
    <text evidence="5">Catalyzes the deamination of various vicinal amino-alcohols to oxo compounds. Allows this organism to utilize ethanolamine as the sole source of nitrogen and carbon in the presence of external vitamin B12.</text>
</comment>
<comment type="cofactor">
    <cofactor evidence="5">
        <name>adenosylcob(III)alamin</name>
        <dbReference type="ChEBI" id="CHEBI:18408"/>
    </cofactor>
    <text evidence="5">Binds between the large and small subunits.</text>
</comment>
<dbReference type="RefSeq" id="WP_205259073.1">
    <property type="nucleotide sequence ID" value="NZ_JAERWK010000003.1"/>
</dbReference>
<feature type="binding site" evidence="5">
    <location>
        <position position="160"/>
    </location>
    <ligand>
        <name>adenosylcob(III)alamin</name>
        <dbReference type="ChEBI" id="CHEBI:18408"/>
    </ligand>
</feature>
<comment type="subcellular location">
    <subcellularLocation>
        <location evidence="5">Bacterial microcompartment</location>
    </subcellularLocation>
</comment>
<proteinExistence type="inferred from homology"/>
<keyword evidence="3 5" id="KW-0170">Cobalt</keyword>
<dbReference type="EMBL" id="JAERWK010000003">
    <property type="protein sequence ID" value="MBM9466118.1"/>
    <property type="molecule type" value="Genomic_DNA"/>
</dbReference>
<organism evidence="6 7">
    <name type="scientific">Nakamurella leprariae</name>
    <dbReference type="NCBI Taxonomy" id="2803911"/>
    <lineage>
        <taxon>Bacteria</taxon>
        <taxon>Bacillati</taxon>
        <taxon>Actinomycetota</taxon>
        <taxon>Actinomycetes</taxon>
        <taxon>Nakamurellales</taxon>
        <taxon>Nakamurellaceae</taxon>
        <taxon>Nakamurella</taxon>
    </lineage>
</organism>
<dbReference type="Proteomes" id="UP000663792">
    <property type="component" value="Unassembled WGS sequence"/>
</dbReference>
<dbReference type="GO" id="GO:0046336">
    <property type="term" value="P:ethanolamine catabolic process"/>
    <property type="evidence" value="ECO:0007669"/>
    <property type="project" value="UniProtKB-UniRule"/>
</dbReference>
<dbReference type="GO" id="GO:0008851">
    <property type="term" value="F:ethanolamine ammonia-lyase activity"/>
    <property type="evidence" value="ECO:0007669"/>
    <property type="project" value="UniProtKB-UniRule"/>
</dbReference>
<evidence type="ECO:0000256" key="2">
    <source>
        <dbReference type="ARBA" id="ARBA00023239"/>
    </source>
</evidence>
<dbReference type="GO" id="GO:0009350">
    <property type="term" value="C:ethanolamine ammonia-lyase complex"/>
    <property type="evidence" value="ECO:0007669"/>
    <property type="project" value="UniProtKB-UniRule"/>
</dbReference>
<dbReference type="InterPro" id="IPR042251">
    <property type="entry name" value="EutC_C"/>
</dbReference>
<dbReference type="Gene3D" id="3.40.50.11240">
    <property type="entry name" value="Ethanolamine ammonia-lyase light chain (EutC)"/>
    <property type="match status" value="1"/>
</dbReference>
<dbReference type="EC" id="4.3.1.7" evidence="5"/>
<comment type="caution">
    <text evidence="6">The sequence shown here is derived from an EMBL/GenBank/DDBJ whole genome shotgun (WGS) entry which is preliminary data.</text>
</comment>
<dbReference type="PIRSF" id="PIRSF018982">
    <property type="entry name" value="EutC"/>
    <property type="match status" value="1"/>
</dbReference>
<accession>A0A939BV28</accession>
<keyword evidence="1 5" id="KW-0846">Cobalamin</keyword>
<evidence type="ECO:0000256" key="3">
    <source>
        <dbReference type="ARBA" id="ARBA00023285"/>
    </source>
</evidence>
<comment type="pathway">
    <text evidence="5">Amine and polyamine degradation; ethanolamine degradation.</text>
</comment>
<comment type="similarity">
    <text evidence="5">Belongs to the EutC family.</text>
</comment>
<comment type="catalytic activity">
    <reaction evidence="5">
        <text>ethanolamine = acetaldehyde + NH4(+)</text>
        <dbReference type="Rhea" id="RHEA:15313"/>
        <dbReference type="ChEBI" id="CHEBI:15343"/>
        <dbReference type="ChEBI" id="CHEBI:28938"/>
        <dbReference type="ChEBI" id="CHEBI:57603"/>
        <dbReference type="EC" id="4.3.1.7"/>
    </reaction>
</comment>
<dbReference type="PANTHER" id="PTHR39330">
    <property type="entry name" value="ETHANOLAMINE AMMONIA-LYASE LIGHT CHAIN"/>
    <property type="match status" value="1"/>
</dbReference>
<dbReference type="GO" id="GO:0031471">
    <property type="term" value="C:ethanolamine degradation polyhedral organelle"/>
    <property type="evidence" value="ECO:0007669"/>
    <property type="project" value="UniProtKB-UniRule"/>
</dbReference>
<gene>
    <name evidence="5 6" type="primary">eutC</name>
    <name evidence="6" type="ORF">JL106_02340</name>
</gene>
<dbReference type="NCBIfam" id="NF003971">
    <property type="entry name" value="PRK05465.1"/>
    <property type="match status" value="1"/>
</dbReference>
<dbReference type="Pfam" id="PF05985">
    <property type="entry name" value="EutC"/>
    <property type="match status" value="1"/>
</dbReference>
<feature type="binding site" evidence="5">
    <location>
        <position position="210"/>
    </location>
    <ligand>
        <name>adenosylcob(III)alamin</name>
        <dbReference type="ChEBI" id="CHEBI:18408"/>
    </ligand>
</feature>
<dbReference type="PANTHER" id="PTHR39330:SF1">
    <property type="entry name" value="ETHANOLAMINE AMMONIA-LYASE SMALL SUBUNIT"/>
    <property type="match status" value="1"/>
</dbReference>
<keyword evidence="4 5" id="KW-1283">Bacterial microcompartment</keyword>
<keyword evidence="2 5" id="KW-0456">Lyase</keyword>
<dbReference type="GO" id="GO:0031419">
    <property type="term" value="F:cobalamin binding"/>
    <property type="evidence" value="ECO:0007669"/>
    <property type="project" value="UniProtKB-UniRule"/>
</dbReference>
<reference evidence="6" key="1">
    <citation type="submission" date="2021-01" db="EMBL/GenBank/DDBJ databases">
        <title>YIM 132084 draft genome.</title>
        <authorList>
            <person name="An D."/>
        </authorList>
    </citation>
    <scope>NUCLEOTIDE SEQUENCE</scope>
    <source>
        <strain evidence="6">YIM 132084</strain>
    </source>
</reference>
<evidence type="ECO:0000256" key="1">
    <source>
        <dbReference type="ARBA" id="ARBA00022628"/>
    </source>
</evidence>
<feature type="binding site" evidence="5">
    <location>
        <position position="181"/>
    </location>
    <ligand>
        <name>adenosylcob(III)alamin</name>
        <dbReference type="ChEBI" id="CHEBI:18408"/>
    </ligand>
</feature>
<keyword evidence="7" id="KW-1185">Reference proteome</keyword>